<dbReference type="EMBL" id="VCAU01000016">
    <property type="protein sequence ID" value="KAF9891813.1"/>
    <property type="molecule type" value="Genomic_DNA"/>
</dbReference>
<evidence type="ECO:0000259" key="1">
    <source>
        <dbReference type="PROSITE" id="PS50181"/>
    </source>
</evidence>
<dbReference type="PROSITE" id="PS50181">
    <property type="entry name" value="FBOX"/>
    <property type="match status" value="1"/>
</dbReference>
<keyword evidence="3" id="KW-1185">Reference proteome</keyword>
<comment type="caution">
    <text evidence="2">The sequence shown here is derived from an EMBL/GenBank/DDBJ whole genome shotgun (WGS) entry which is preliminary data.</text>
</comment>
<dbReference type="Proteomes" id="UP001194746">
    <property type="component" value="Unassembled WGS sequence"/>
</dbReference>
<reference evidence="2" key="1">
    <citation type="journal article" date="2019" name="Beilstein J. Org. Chem.">
        <title>Nanangenines: drimane sesquiterpenoids as the dominant metabolite cohort of a novel Australian fungus, Aspergillus nanangensis.</title>
        <authorList>
            <person name="Lacey H.J."/>
            <person name="Gilchrist C.L.M."/>
            <person name="Crombie A."/>
            <person name="Kalaitzis J.A."/>
            <person name="Vuong D."/>
            <person name="Rutledge P.J."/>
            <person name="Turner P."/>
            <person name="Pitt J.I."/>
            <person name="Lacey E."/>
            <person name="Chooi Y.H."/>
            <person name="Piggott A.M."/>
        </authorList>
    </citation>
    <scope>NUCLEOTIDE SEQUENCE</scope>
    <source>
        <strain evidence="2">MST-FP2251</strain>
    </source>
</reference>
<evidence type="ECO:0000313" key="2">
    <source>
        <dbReference type="EMBL" id="KAF9891813.1"/>
    </source>
</evidence>
<dbReference type="CDD" id="cd09917">
    <property type="entry name" value="F-box_SF"/>
    <property type="match status" value="1"/>
</dbReference>
<reference evidence="2" key="2">
    <citation type="submission" date="2020-02" db="EMBL/GenBank/DDBJ databases">
        <authorList>
            <person name="Gilchrist C.L.M."/>
            <person name="Chooi Y.-H."/>
        </authorList>
    </citation>
    <scope>NUCLEOTIDE SEQUENCE</scope>
    <source>
        <strain evidence="2">MST-FP2251</strain>
    </source>
</reference>
<gene>
    <name evidence="2" type="ORF">FE257_003295</name>
</gene>
<dbReference type="InterPro" id="IPR001810">
    <property type="entry name" value="F-box_dom"/>
</dbReference>
<name>A0AAD4CU35_ASPNN</name>
<dbReference type="SUPFAM" id="SSF81383">
    <property type="entry name" value="F-box domain"/>
    <property type="match status" value="1"/>
</dbReference>
<dbReference type="AlphaFoldDB" id="A0AAD4CU35"/>
<sequence>MSSSSAPLEGQTGLSILPVELLHSIWSFLSNNDIKSLRLTCKLLAELASLRLSRVFLSPNPLNIQVFQAVADHPTFREKITEIIWDDACLIEEPTLDDVYPDELREDNYIDSDEECPIWFVDCCEENLDELTRRKGWDVDRPDHIARAKQVAAQPPLKVCWQYYHNLLQQQADVLASENDVDAFIYGLKQFPALQRVTITPAAHGRLHAPLYRTPMIRAFPYGFNYPIPRGWPTSTDLDMPPYASQWTNLSEKGRNKWRGFRVVTRVLAQHKHNVQEFVIDDHQLPTGLNCTIFNEPCEEYTNFAALLTTPGFSRLDLALIVGGQQKMDWSSVRNGRLRRSLASAKDLRHFTFRSTVLSIRSSDANLPGRDGSHTHFIPLQTIFPVDHWSSLTHFGLSRFLVVQSDVISLLSAMPNTIRSIELSFLGFLDDSGTWRDLLIDMRNTLHWHDREVGSRPRVTIGVDMATPRAGFGIWIEDEVCDFLYGGGPNPFSEKFPNDILLSVGIERDTFELEHERPYAAVDVLAQAGFIDKHLVEHYLNA</sequence>
<protein>
    <recommendedName>
        <fullName evidence="1">F-box domain-containing protein</fullName>
    </recommendedName>
</protein>
<feature type="domain" description="F-box" evidence="1">
    <location>
        <begin position="11"/>
        <end position="59"/>
    </location>
</feature>
<accession>A0AAD4CU35</accession>
<dbReference type="InterPro" id="IPR036047">
    <property type="entry name" value="F-box-like_dom_sf"/>
</dbReference>
<proteinExistence type="predicted"/>
<organism evidence="2 3">
    <name type="scientific">Aspergillus nanangensis</name>
    <dbReference type="NCBI Taxonomy" id="2582783"/>
    <lineage>
        <taxon>Eukaryota</taxon>
        <taxon>Fungi</taxon>
        <taxon>Dikarya</taxon>
        <taxon>Ascomycota</taxon>
        <taxon>Pezizomycotina</taxon>
        <taxon>Eurotiomycetes</taxon>
        <taxon>Eurotiomycetidae</taxon>
        <taxon>Eurotiales</taxon>
        <taxon>Aspergillaceae</taxon>
        <taxon>Aspergillus</taxon>
        <taxon>Aspergillus subgen. Circumdati</taxon>
    </lineage>
</organism>
<evidence type="ECO:0000313" key="3">
    <source>
        <dbReference type="Proteomes" id="UP001194746"/>
    </source>
</evidence>